<dbReference type="PANTHER" id="PTHR24093">
    <property type="entry name" value="CATION TRANSPORTING ATPASE"/>
    <property type="match status" value="1"/>
</dbReference>
<accession>A0A8T3C6U2</accession>
<dbReference type="OrthoDB" id="3352408at2759"/>
<evidence type="ECO:0000256" key="5">
    <source>
        <dbReference type="ARBA" id="ARBA00023136"/>
    </source>
</evidence>
<dbReference type="GO" id="GO:0005388">
    <property type="term" value="F:P-type calcium transporter activity"/>
    <property type="evidence" value="ECO:0007669"/>
    <property type="project" value="TreeGrafter"/>
</dbReference>
<keyword evidence="2 6" id="KW-0812">Transmembrane</keyword>
<evidence type="ECO:0000256" key="3">
    <source>
        <dbReference type="ARBA" id="ARBA00022842"/>
    </source>
</evidence>
<evidence type="ECO:0000313" key="8">
    <source>
        <dbReference type="Proteomes" id="UP000829196"/>
    </source>
</evidence>
<evidence type="ECO:0000313" key="7">
    <source>
        <dbReference type="EMBL" id="KAI0526852.1"/>
    </source>
</evidence>
<dbReference type="PROSITE" id="PS00154">
    <property type="entry name" value="ATPASE_E1_E2"/>
    <property type="match status" value="1"/>
</dbReference>
<gene>
    <name evidence="7" type="ORF">KFK09_002444</name>
</gene>
<keyword evidence="8" id="KW-1185">Reference proteome</keyword>
<dbReference type="InterPro" id="IPR018303">
    <property type="entry name" value="ATPase_P-typ_P_site"/>
</dbReference>
<keyword evidence="4 6" id="KW-1133">Transmembrane helix</keyword>
<comment type="subcellular location">
    <subcellularLocation>
        <location evidence="1">Endomembrane system</location>
        <topology evidence="1">Multi-pass membrane protein</topology>
    </subcellularLocation>
</comment>
<name>A0A8T3C6U2_DENNO</name>
<dbReference type="Proteomes" id="UP000829196">
    <property type="component" value="Unassembled WGS sequence"/>
</dbReference>
<proteinExistence type="predicted"/>
<organism evidence="7 8">
    <name type="scientific">Dendrobium nobile</name>
    <name type="common">Orchid</name>
    <dbReference type="NCBI Taxonomy" id="94219"/>
    <lineage>
        <taxon>Eukaryota</taxon>
        <taxon>Viridiplantae</taxon>
        <taxon>Streptophyta</taxon>
        <taxon>Embryophyta</taxon>
        <taxon>Tracheophyta</taxon>
        <taxon>Spermatophyta</taxon>
        <taxon>Magnoliopsida</taxon>
        <taxon>Liliopsida</taxon>
        <taxon>Asparagales</taxon>
        <taxon>Orchidaceae</taxon>
        <taxon>Epidendroideae</taxon>
        <taxon>Malaxideae</taxon>
        <taxon>Dendrobiinae</taxon>
        <taxon>Dendrobium</taxon>
    </lineage>
</organism>
<evidence type="ECO:0000256" key="4">
    <source>
        <dbReference type="ARBA" id="ARBA00022989"/>
    </source>
</evidence>
<evidence type="ECO:0000256" key="2">
    <source>
        <dbReference type="ARBA" id="ARBA00022692"/>
    </source>
</evidence>
<evidence type="ECO:0000256" key="1">
    <source>
        <dbReference type="ARBA" id="ARBA00004127"/>
    </source>
</evidence>
<protein>
    <submittedName>
        <fullName evidence="7">Uncharacterized protein</fullName>
    </submittedName>
</protein>
<keyword evidence="5 6" id="KW-0472">Membrane</keyword>
<sequence>MPSNQRSDSVFLSPLKSWRKRWCGCGEESKNSSIYFIMRNPSCSTIAYLHLFGIIDVPIIGSGSPISDDVMDLYEKSCDTFALQYGDFVAHKKAHKDLKTPFLMPGCKVADDYGIMPVTIMVVAVPKGLPLAVTLILDYSMKKMMEDKALLRSISTCETIGSTTTSCNDKTGTLTLNQY</sequence>
<dbReference type="SMR" id="A0A8T3C6U2"/>
<reference evidence="7" key="1">
    <citation type="journal article" date="2022" name="Front. Genet.">
        <title>Chromosome-Scale Assembly of the Dendrobium nobile Genome Provides Insights Into the Molecular Mechanism of the Biosynthesis of the Medicinal Active Ingredient of Dendrobium.</title>
        <authorList>
            <person name="Xu Q."/>
            <person name="Niu S.-C."/>
            <person name="Li K.-L."/>
            <person name="Zheng P.-J."/>
            <person name="Zhang X.-J."/>
            <person name="Jia Y."/>
            <person name="Liu Y."/>
            <person name="Niu Y.-X."/>
            <person name="Yu L.-H."/>
            <person name="Chen D.-F."/>
            <person name="Zhang G.-Q."/>
        </authorList>
    </citation>
    <scope>NUCLEOTIDE SEQUENCE</scope>
    <source>
        <tissue evidence="7">Leaf</tissue>
    </source>
</reference>
<evidence type="ECO:0000256" key="6">
    <source>
        <dbReference type="SAM" id="Phobius"/>
    </source>
</evidence>
<keyword evidence="3" id="KW-0460">Magnesium</keyword>
<dbReference type="SUPFAM" id="SSF81665">
    <property type="entry name" value="Calcium ATPase, transmembrane domain M"/>
    <property type="match status" value="1"/>
</dbReference>
<dbReference type="EMBL" id="JAGYWB010000003">
    <property type="protein sequence ID" value="KAI0526852.1"/>
    <property type="molecule type" value="Genomic_DNA"/>
</dbReference>
<dbReference type="PANTHER" id="PTHR24093:SF369">
    <property type="entry name" value="CALCIUM-TRANSPORTING ATPASE"/>
    <property type="match status" value="1"/>
</dbReference>
<feature type="transmembrane region" description="Helical" evidence="6">
    <location>
        <begin position="113"/>
        <end position="137"/>
    </location>
</feature>
<dbReference type="GO" id="GO:0005886">
    <property type="term" value="C:plasma membrane"/>
    <property type="evidence" value="ECO:0007669"/>
    <property type="project" value="TreeGrafter"/>
</dbReference>
<comment type="caution">
    <text evidence="7">The sequence shown here is derived from an EMBL/GenBank/DDBJ whole genome shotgun (WGS) entry which is preliminary data.</text>
</comment>
<dbReference type="InterPro" id="IPR023298">
    <property type="entry name" value="ATPase_P-typ_TM_dom_sf"/>
</dbReference>
<dbReference type="AlphaFoldDB" id="A0A8T3C6U2"/>
<dbReference type="GO" id="GO:0012505">
    <property type="term" value="C:endomembrane system"/>
    <property type="evidence" value="ECO:0007669"/>
    <property type="project" value="UniProtKB-SubCell"/>
</dbReference>
<dbReference type="Gene3D" id="1.20.1110.10">
    <property type="entry name" value="Calcium-transporting ATPase, transmembrane domain"/>
    <property type="match status" value="1"/>
</dbReference>